<dbReference type="Proteomes" id="UP000826271">
    <property type="component" value="Unassembled WGS sequence"/>
</dbReference>
<name>A0AAV6WL54_9LAMI</name>
<gene>
    <name evidence="1" type="ORF">BUALT_Bualt13G0124400</name>
</gene>
<evidence type="ECO:0000313" key="2">
    <source>
        <dbReference type="Proteomes" id="UP000826271"/>
    </source>
</evidence>
<keyword evidence="2" id="KW-1185">Reference proteome</keyword>
<sequence length="100" mass="11200">MEIGVFINETEVGKMVNIRNQAKELDGSEVSEREIVKQTLGKRIGYEKGLGYGFVPSKCIKRSTCESSQLEALKEELSITEEELQDATSSIKSQQKMINN</sequence>
<proteinExistence type="predicted"/>
<comment type="caution">
    <text evidence="1">The sequence shown here is derived from an EMBL/GenBank/DDBJ whole genome shotgun (WGS) entry which is preliminary data.</text>
</comment>
<evidence type="ECO:0000313" key="1">
    <source>
        <dbReference type="EMBL" id="KAG8371786.1"/>
    </source>
</evidence>
<reference evidence="1" key="1">
    <citation type="submission" date="2019-10" db="EMBL/GenBank/DDBJ databases">
        <authorList>
            <person name="Zhang R."/>
            <person name="Pan Y."/>
            <person name="Wang J."/>
            <person name="Ma R."/>
            <person name="Yu S."/>
        </authorList>
    </citation>
    <scope>NUCLEOTIDE SEQUENCE</scope>
    <source>
        <strain evidence="1">LA-IB0</strain>
        <tissue evidence="1">Leaf</tissue>
    </source>
</reference>
<accession>A0AAV6WL54</accession>
<protein>
    <submittedName>
        <fullName evidence="1">Uncharacterized protein</fullName>
    </submittedName>
</protein>
<organism evidence="1 2">
    <name type="scientific">Buddleja alternifolia</name>
    <dbReference type="NCBI Taxonomy" id="168488"/>
    <lineage>
        <taxon>Eukaryota</taxon>
        <taxon>Viridiplantae</taxon>
        <taxon>Streptophyta</taxon>
        <taxon>Embryophyta</taxon>
        <taxon>Tracheophyta</taxon>
        <taxon>Spermatophyta</taxon>
        <taxon>Magnoliopsida</taxon>
        <taxon>eudicotyledons</taxon>
        <taxon>Gunneridae</taxon>
        <taxon>Pentapetalae</taxon>
        <taxon>asterids</taxon>
        <taxon>lamiids</taxon>
        <taxon>Lamiales</taxon>
        <taxon>Scrophulariaceae</taxon>
        <taxon>Buddlejeae</taxon>
        <taxon>Buddleja</taxon>
    </lineage>
</organism>
<dbReference type="EMBL" id="WHWC01000013">
    <property type="protein sequence ID" value="KAG8371786.1"/>
    <property type="molecule type" value="Genomic_DNA"/>
</dbReference>
<dbReference type="AlphaFoldDB" id="A0AAV6WL54"/>